<protein>
    <submittedName>
        <fullName evidence="3">CAAX prenyl protease-like protein</fullName>
    </submittedName>
</protein>
<dbReference type="GO" id="GO:0004175">
    <property type="term" value="F:endopeptidase activity"/>
    <property type="evidence" value="ECO:0007669"/>
    <property type="project" value="UniProtKB-ARBA"/>
</dbReference>
<evidence type="ECO:0000256" key="1">
    <source>
        <dbReference type="SAM" id="Phobius"/>
    </source>
</evidence>
<keyword evidence="4" id="KW-1185">Reference proteome</keyword>
<dbReference type="EMBL" id="QNRX01000015">
    <property type="protein sequence ID" value="RBP61052.1"/>
    <property type="molecule type" value="Genomic_DNA"/>
</dbReference>
<dbReference type="Proteomes" id="UP000253490">
    <property type="component" value="Unassembled WGS sequence"/>
</dbReference>
<keyword evidence="1" id="KW-0472">Membrane</keyword>
<name>A0A366I0Z8_9FIRM</name>
<feature type="domain" description="CAAX prenyl protease 2/Lysostaphin resistance protein A-like" evidence="2">
    <location>
        <begin position="128"/>
        <end position="241"/>
    </location>
</feature>
<accession>A0A366I0Z8</accession>
<dbReference type="InterPro" id="IPR003675">
    <property type="entry name" value="Rce1/LyrA-like_dom"/>
</dbReference>
<feature type="transmembrane region" description="Helical" evidence="1">
    <location>
        <begin position="171"/>
        <end position="192"/>
    </location>
</feature>
<dbReference type="GO" id="GO:0006508">
    <property type="term" value="P:proteolysis"/>
    <property type="evidence" value="ECO:0007669"/>
    <property type="project" value="UniProtKB-KW"/>
</dbReference>
<keyword evidence="1" id="KW-0812">Transmembrane</keyword>
<feature type="transmembrane region" description="Helical" evidence="1">
    <location>
        <begin position="49"/>
        <end position="71"/>
    </location>
</feature>
<feature type="transmembrane region" description="Helical" evidence="1">
    <location>
        <begin position="232"/>
        <end position="252"/>
    </location>
</feature>
<dbReference type="RefSeq" id="WP_207657455.1">
    <property type="nucleotide sequence ID" value="NZ_QNRX01000015.1"/>
</dbReference>
<dbReference type="AlphaFoldDB" id="A0A366I0Z8"/>
<evidence type="ECO:0000259" key="2">
    <source>
        <dbReference type="Pfam" id="PF02517"/>
    </source>
</evidence>
<dbReference type="GO" id="GO:0080120">
    <property type="term" value="P:CAAX-box protein maturation"/>
    <property type="evidence" value="ECO:0007669"/>
    <property type="project" value="UniProtKB-ARBA"/>
</dbReference>
<organism evidence="3 4">
    <name type="scientific">Alkalibaculum bacchi</name>
    <dbReference type="NCBI Taxonomy" id="645887"/>
    <lineage>
        <taxon>Bacteria</taxon>
        <taxon>Bacillati</taxon>
        <taxon>Bacillota</taxon>
        <taxon>Clostridia</taxon>
        <taxon>Eubacteriales</taxon>
        <taxon>Eubacteriaceae</taxon>
        <taxon>Alkalibaculum</taxon>
    </lineage>
</organism>
<reference evidence="3 4" key="1">
    <citation type="submission" date="2018-06" db="EMBL/GenBank/DDBJ databases">
        <title>Genomic Encyclopedia of Type Strains, Phase IV (KMG-IV): sequencing the most valuable type-strain genomes for metagenomic binning, comparative biology and taxonomic classification.</title>
        <authorList>
            <person name="Goeker M."/>
        </authorList>
    </citation>
    <scope>NUCLEOTIDE SEQUENCE [LARGE SCALE GENOMIC DNA]</scope>
    <source>
        <strain evidence="3 4">DSM 22112</strain>
    </source>
</reference>
<feature type="transmembrane region" description="Helical" evidence="1">
    <location>
        <begin position="135"/>
        <end position="159"/>
    </location>
</feature>
<keyword evidence="3" id="KW-0645">Protease</keyword>
<gene>
    <name evidence="3" type="ORF">DES36_11551</name>
</gene>
<evidence type="ECO:0000313" key="3">
    <source>
        <dbReference type="EMBL" id="RBP61052.1"/>
    </source>
</evidence>
<feature type="transmembrane region" description="Helical" evidence="1">
    <location>
        <begin position="12"/>
        <end position="29"/>
    </location>
</feature>
<sequence>MKQICKNAFKFVLIVLPFALVAGISIANYEIGTGGITEEILSQVSKTMVIASVTFQTVLYAAICGFIGYLLADKIGLLRSFAWSGSYLKKALAGGAICGVLFFLLDYLIFAKLLVPVAEYYETYTFSISYLLAKVLYGGMVEELMMRWFLMSLLILILWKIFARKTDKESIPVWIMMVSNIVIAVLFALGHLPATLVMFGYLNVLIVIRCILLNGSFALVFGRLYRKYGIQYAMVAHAVTHIICDVLFFLFWRL</sequence>
<comment type="caution">
    <text evidence="3">The sequence shown here is derived from an EMBL/GenBank/DDBJ whole genome shotgun (WGS) entry which is preliminary data.</text>
</comment>
<feature type="transmembrane region" description="Helical" evidence="1">
    <location>
        <begin position="198"/>
        <end position="220"/>
    </location>
</feature>
<proteinExistence type="predicted"/>
<keyword evidence="1" id="KW-1133">Transmembrane helix</keyword>
<evidence type="ECO:0000313" key="4">
    <source>
        <dbReference type="Proteomes" id="UP000253490"/>
    </source>
</evidence>
<feature type="transmembrane region" description="Helical" evidence="1">
    <location>
        <begin position="92"/>
        <end position="115"/>
    </location>
</feature>
<keyword evidence="3" id="KW-0378">Hydrolase</keyword>
<dbReference type="Pfam" id="PF02517">
    <property type="entry name" value="Rce1-like"/>
    <property type="match status" value="1"/>
</dbReference>